<name>A0A944GUA5_9HYPH</name>
<feature type="transmembrane region" description="Helical" evidence="1">
    <location>
        <begin position="288"/>
        <end position="312"/>
    </location>
</feature>
<dbReference type="InterPro" id="IPR000160">
    <property type="entry name" value="GGDEF_dom"/>
</dbReference>
<dbReference type="CDD" id="cd01949">
    <property type="entry name" value="GGDEF"/>
    <property type="match status" value="1"/>
</dbReference>
<comment type="caution">
    <text evidence="4">The sequence shown here is derived from an EMBL/GenBank/DDBJ whole genome shotgun (WGS) entry which is preliminary data.</text>
</comment>
<accession>A0A944GUA5</accession>
<dbReference type="InterPro" id="IPR007892">
    <property type="entry name" value="CHASE4"/>
</dbReference>
<dbReference type="InterPro" id="IPR052155">
    <property type="entry name" value="Biofilm_reg_signaling"/>
</dbReference>
<dbReference type="RefSeq" id="WP_213217433.1">
    <property type="nucleotide sequence ID" value="NZ_QTKU01000005.1"/>
</dbReference>
<keyword evidence="1" id="KW-0812">Transmembrane</keyword>
<evidence type="ECO:0000256" key="1">
    <source>
        <dbReference type="SAM" id="Phobius"/>
    </source>
</evidence>
<keyword evidence="1" id="KW-0472">Membrane</keyword>
<dbReference type="PROSITE" id="PS50887">
    <property type="entry name" value="GGDEF"/>
    <property type="match status" value="1"/>
</dbReference>
<evidence type="ECO:0000259" key="3">
    <source>
        <dbReference type="PROSITE" id="PS50887"/>
    </source>
</evidence>
<dbReference type="Pfam" id="PF05228">
    <property type="entry name" value="CHASE4"/>
    <property type="match status" value="1"/>
</dbReference>
<sequence length="753" mass="83466">MAFQSDEAIQPGSMFRAEDGERNGRKIFSGRKHLTFALLILGMFSAIVAAFLFVLSAVVIFEREAEKREISSVSRVFENHKKGLLQEIERYAVSNAAYVNIDTNYSTAWVESRFGGDMAADFNHDLIVLLDRQKKPIFTNSSDSRSALAVEEKIVTGEVKTLVEQIAQSYLLGLETDQSGEIVFAGSLKDISGVVHVDLDGQIALVAAYAIAPDPGGITMVRDRPFVLLSVYPLHEVHLQEILAALSLGNLEVEETIPADMIGIPIQNADEQVLAYLAWRPMAQASRIILASAPILSAALIAILAITLWILWQNFQAARQLARREQEAIHAAKHDALTGLARRDLFYEDASAVLLSQSESGGYAAVVYMDVDYLKQTNDAHGHVVGDRLLTMIVAFLQERTRPSDVIGRIGGDEFLLLLTDRASPEELVADVSALSQATNRQLDVDGHHLQASCSLGVALYPHHGDDLSALIRAADVALQRCKSEGRGRYKVFDRVMDDALREHQRMRDELKTALEEDEFVLFYQPLVDAKTEEVTFSEALIRWQHPQRGLLGPDVFLPLAQEDGTINRIGDWVMRRAIADASLWQTAGVTVNVCATQLVEENFVGKVSNLLAEYDLPPERLVLEITESVMMERSETIRGVFADLNELGIAVAIDDFGTGFSSLSYLHEYRFQKMKIDRSFVSRIETDADAGQIIHTMIGLANVLGMQVVAEGVETEKQRDFLSKANCDYLQGYLFGRPAPLDDATRRSRLIA</sequence>
<dbReference type="EMBL" id="QTKU01000005">
    <property type="protein sequence ID" value="MBS8262117.1"/>
    <property type="molecule type" value="Genomic_DNA"/>
</dbReference>
<dbReference type="NCBIfam" id="TIGR00254">
    <property type="entry name" value="GGDEF"/>
    <property type="match status" value="1"/>
</dbReference>
<feature type="domain" description="GGDEF" evidence="3">
    <location>
        <begin position="362"/>
        <end position="495"/>
    </location>
</feature>
<evidence type="ECO:0000259" key="2">
    <source>
        <dbReference type="PROSITE" id="PS50883"/>
    </source>
</evidence>
<dbReference type="Pfam" id="PF00990">
    <property type="entry name" value="GGDEF"/>
    <property type="match status" value="1"/>
</dbReference>
<dbReference type="CDD" id="cd01948">
    <property type="entry name" value="EAL"/>
    <property type="match status" value="1"/>
</dbReference>
<dbReference type="SUPFAM" id="SSF55073">
    <property type="entry name" value="Nucleotide cyclase"/>
    <property type="match status" value="1"/>
</dbReference>
<dbReference type="InterPro" id="IPR029787">
    <property type="entry name" value="Nucleotide_cyclase"/>
</dbReference>
<keyword evidence="1" id="KW-1133">Transmembrane helix</keyword>
<gene>
    <name evidence="4" type="ORF">DYI23_17950</name>
</gene>
<dbReference type="Pfam" id="PF00563">
    <property type="entry name" value="EAL"/>
    <property type="match status" value="1"/>
</dbReference>
<evidence type="ECO:0000313" key="4">
    <source>
        <dbReference type="EMBL" id="MBS8262117.1"/>
    </source>
</evidence>
<reference evidence="4" key="2">
    <citation type="journal article" date="2021" name="Microorganisms">
        <title>Bacterial Dimethylsulfoniopropionate Biosynthesis in the East China Sea.</title>
        <authorList>
            <person name="Liu J."/>
            <person name="Zhang Y."/>
            <person name="Liu J."/>
            <person name="Zhong H."/>
            <person name="Williams B.T."/>
            <person name="Zheng Y."/>
            <person name="Curson A.R.J."/>
            <person name="Sun C."/>
            <person name="Sun H."/>
            <person name="Song D."/>
            <person name="Wagner Mackenzie B."/>
            <person name="Bermejo Martinez A."/>
            <person name="Todd J.D."/>
            <person name="Zhang X.H."/>
        </authorList>
    </citation>
    <scope>NUCLEOTIDE SEQUENCE</scope>
    <source>
        <strain evidence="4">AESS21</strain>
    </source>
</reference>
<reference evidence="4" key="1">
    <citation type="submission" date="2018-08" db="EMBL/GenBank/DDBJ databases">
        <authorList>
            <person name="Jin W."/>
            <person name="Wang H."/>
            <person name="Yang Y."/>
            <person name="Li M."/>
            <person name="Liu J."/>
        </authorList>
    </citation>
    <scope>NUCLEOTIDE SEQUENCE</scope>
    <source>
        <strain evidence="4">AESS21</strain>
    </source>
</reference>
<evidence type="ECO:0000313" key="5">
    <source>
        <dbReference type="Proteomes" id="UP000705379"/>
    </source>
</evidence>
<dbReference type="PANTHER" id="PTHR44757:SF2">
    <property type="entry name" value="BIOFILM ARCHITECTURE MAINTENANCE PROTEIN MBAA"/>
    <property type="match status" value="1"/>
</dbReference>
<dbReference type="InterPro" id="IPR043128">
    <property type="entry name" value="Rev_trsase/Diguanyl_cyclase"/>
</dbReference>
<dbReference type="Proteomes" id="UP000705379">
    <property type="component" value="Unassembled WGS sequence"/>
</dbReference>
<dbReference type="Gene3D" id="3.20.20.450">
    <property type="entry name" value="EAL domain"/>
    <property type="match status" value="1"/>
</dbReference>
<organism evidence="4 5">
    <name type="scientific">Roseibium polysiphoniae</name>
    <dbReference type="NCBI Taxonomy" id="2571221"/>
    <lineage>
        <taxon>Bacteria</taxon>
        <taxon>Pseudomonadati</taxon>
        <taxon>Pseudomonadota</taxon>
        <taxon>Alphaproteobacteria</taxon>
        <taxon>Hyphomicrobiales</taxon>
        <taxon>Stappiaceae</taxon>
        <taxon>Roseibium</taxon>
    </lineage>
</organism>
<dbReference type="InterPro" id="IPR001633">
    <property type="entry name" value="EAL_dom"/>
</dbReference>
<dbReference type="PROSITE" id="PS50883">
    <property type="entry name" value="EAL"/>
    <property type="match status" value="1"/>
</dbReference>
<dbReference type="SMART" id="SM00052">
    <property type="entry name" value="EAL"/>
    <property type="match status" value="1"/>
</dbReference>
<dbReference type="AlphaFoldDB" id="A0A944GUA5"/>
<dbReference type="Gene3D" id="3.30.70.270">
    <property type="match status" value="1"/>
</dbReference>
<feature type="transmembrane region" description="Helical" evidence="1">
    <location>
        <begin position="36"/>
        <end position="61"/>
    </location>
</feature>
<dbReference type="InterPro" id="IPR035919">
    <property type="entry name" value="EAL_sf"/>
</dbReference>
<dbReference type="PANTHER" id="PTHR44757">
    <property type="entry name" value="DIGUANYLATE CYCLASE DGCP"/>
    <property type="match status" value="1"/>
</dbReference>
<dbReference type="SUPFAM" id="SSF141868">
    <property type="entry name" value="EAL domain-like"/>
    <property type="match status" value="1"/>
</dbReference>
<feature type="domain" description="EAL" evidence="2">
    <location>
        <begin position="504"/>
        <end position="753"/>
    </location>
</feature>
<proteinExistence type="predicted"/>
<protein>
    <submittedName>
        <fullName evidence="4">EAL domain-containing protein</fullName>
    </submittedName>
</protein>
<dbReference type="SMART" id="SM00267">
    <property type="entry name" value="GGDEF"/>
    <property type="match status" value="1"/>
</dbReference>